<feature type="transmembrane region" description="Helical" evidence="1">
    <location>
        <begin position="57"/>
        <end position="83"/>
    </location>
</feature>
<dbReference type="PANTHER" id="PTHR34703:SF1">
    <property type="entry name" value="ANTIPORTER SUBUNIT MNHG2-RELATED"/>
    <property type="match status" value="1"/>
</dbReference>
<comment type="caution">
    <text evidence="2">The sequence shown here is derived from an EMBL/GenBank/DDBJ whole genome shotgun (WGS) entry which is preliminary data.</text>
</comment>
<dbReference type="OrthoDB" id="48914at2"/>
<evidence type="ECO:0000313" key="3">
    <source>
        <dbReference type="Proteomes" id="UP000236199"/>
    </source>
</evidence>
<keyword evidence="1" id="KW-0472">Membrane</keyword>
<dbReference type="GO" id="GO:0015385">
    <property type="term" value="F:sodium:proton antiporter activity"/>
    <property type="evidence" value="ECO:0007669"/>
    <property type="project" value="TreeGrafter"/>
</dbReference>
<sequence length="94" mass="10184">MIANILMGMGIIFLFAGTLGLFTMEDFYSKIQAIGIADTVGIISVIISLMLKYPENMARLLILSIIILVLNPAISSIIAYHAAKSGEKVGRKIK</sequence>
<dbReference type="Pfam" id="PF03334">
    <property type="entry name" value="PhaG_MnhG_YufB"/>
    <property type="match status" value="1"/>
</dbReference>
<keyword evidence="1" id="KW-1133">Transmembrane helix</keyword>
<feature type="transmembrane region" description="Helical" evidence="1">
    <location>
        <begin position="31"/>
        <end position="51"/>
    </location>
</feature>
<keyword evidence="3" id="KW-1185">Reference proteome</keyword>
<accession>A0A2K1PEK6</accession>
<keyword evidence="1" id="KW-0812">Transmembrane</keyword>
<dbReference type="AlphaFoldDB" id="A0A2K1PEK6"/>
<evidence type="ECO:0000256" key="1">
    <source>
        <dbReference type="SAM" id="Phobius"/>
    </source>
</evidence>
<dbReference type="RefSeq" id="WP_103078502.1">
    <property type="nucleotide sequence ID" value="NZ_AZRM01000016.1"/>
</dbReference>
<reference evidence="2 3" key="1">
    <citation type="submission" date="2013-12" db="EMBL/GenBank/DDBJ databases">
        <title>Comparative genomics of Petrotoga isolates.</title>
        <authorList>
            <person name="Nesbo C.L."/>
            <person name="Charchuk R."/>
            <person name="Chow K."/>
        </authorList>
    </citation>
    <scope>NUCLEOTIDE SEQUENCE [LARGE SCALE GENOMIC DNA]</scope>
    <source>
        <strain evidence="2 3">DSM 10691</strain>
    </source>
</reference>
<evidence type="ECO:0000313" key="2">
    <source>
        <dbReference type="EMBL" id="PNS01097.1"/>
    </source>
</evidence>
<dbReference type="EMBL" id="AZRM01000016">
    <property type="protein sequence ID" value="PNS01097.1"/>
    <property type="molecule type" value="Genomic_DNA"/>
</dbReference>
<gene>
    <name evidence="2" type="ORF">X928_03515</name>
</gene>
<dbReference type="Proteomes" id="UP000236199">
    <property type="component" value="Unassembled WGS sequence"/>
</dbReference>
<dbReference type="PANTHER" id="PTHR34703">
    <property type="entry name" value="ANTIPORTER SUBUNIT MNHG2-RELATED"/>
    <property type="match status" value="1"/>
</dbReference>
<name>A0A2K1PEK6_9BACT</name>
<dbReference type="InterPro" id="IPR005133">
    <property type="entry name" value="PhaG_MnhG_YufB"/>
</dbReference>
<feature type="transmembrane region" description="Helical" evidence="1">
    <location>
        <begin position="6"/>
        <end position="24"/>
    </location>
</feature>
<organism evidence="2 3">
    <name type="scientific">Petrotoga miotherma DSM 10691</name>
    <dbReference type="NCBI Taxonomy" id="1434326"/>
    <lineage>
        <taxon>Bacteria</taxon>
        <taxon>Thermotogati</taxon>
        <taxon>Thermotogota</taxon>
        <taxon>Thermotogae</taxon>
        <taxon>Petrotogales</taxon>
        <taxon>Petrotogaceae</taxon>
        <taxon>Petrotoga</taxon>
    </lineage>
</organism>
<protein>
    <submittedName>
        <fullName evidence="2">Cation:proton antiporter</fullName>
    </submittedName>
</protein>
<proteinExistence type="predicted"/>